<feature type="transmembrane region" description="Helical" evidence="1">
    <location>
        <begin position="472"/>
        <end position="490"/>
    </location>
</feature>
<dbReference type="InterPro" id="IPR002656">
    <property type="entry name" value="Acyl_transf_3_dom"/>
</dbReference>
<keyword evidence="1" id="KW-0472">Membrane</keyword>
<organism evidence="3 4">
    <name type="scientific">Larinioides sclopetarius</name>
    <dbReference type="NCBI Taxonomy" id="280406"/>
    <lineage>
        <taxon>Eukaryota</taxon>
        <taxon>Metazoa</taxon>
        <taxon>Ecdysozoa</taxon>
        <taxon>Arthropoda</taxon>
        <taxon>Chelicerata</taxon>
        <taxon>Arachnida</taxon>
        <taxon>Araneae</taxon>
        <taxon>Araneomorphae</taxon>
        <taxon>Entelegynae</taxon>
        <taxon>Araneoidea</taxon>
        <taxon>Araneidae</taxon>
        <taxon>Larinioides</taxon>
    </lineage>
</organism>
<feature type="transmembrane region" description="Helical" evidence="1">
    <location>
        <begin position="545"/>
        <end position="564"/>
    </location>
</feature>
<keyword evidence="1" id="KW-0812">Transmembrane</keyword>
<feature type="domain" description="Acyltransferase 3" evidence="2">
    <location>
        <begin position="148"/>
        <end position="557"/>
    </location>
</feature>
<dbReference type="Proteomes" id="UP001497382">
    <property type="component" value="Unassembled WGS sequence"/>
</dbReference>
<keyword evidence="4" id="KW-1185">Reference proteome</keyword>
<evidence type="ECO:0000256" key="1">
    <source>
        <dbReference type="SAM" id="Phobius"/>
    </source>
</evidence>
<dbReference type="GO" id="GO:0016747">
    <property type="term" value="F:acyltransferase activity, transferring groups other than amino-acyl groups"/>
    <property type="evidence" value="ECO:0007669"/>
    <property type="project" value="InterPro"/>
</dbReference>
<comment type="caution">
    <text evidence="3">The sequence shown here is derived from an EMBL/GenBank/DDBJ whole genome shotgun (WGS) entry which is preliminary data.</text>
</comment>
<evidence type="ECO:0000313" key="3">
    <source>
        <dbReference type="EMBL" id="CAL1276484.1"/>
    </source>
</evidence>
<accession>A0AAV2A0X9</accession>
<feature type="transmembrane region" description="Helical" evidence="1">
    <location>
        <begin position="260"/>
        <end position="279"/>
    </location>
</feature>
<proteinExistence type="predicted"/>
<feature type="transmembrane region" description="Helical" evidence="1">
    <location>
        <begin position="347"/>
        <end position="366"/>
    </location>
</feature>
<feature type="transmembrane region" description="Helical" evidence="1">
    <location>
        <begin position="318"/>
        <end position="340"/>
    </location>
</feature>
<dbReference type="AlphaFoldDB" id="A0AAV2A0X9"/>
<dbReference type="Pfam" id="PF01757">
    <property type="entry name" value="Acyl_transf_3"/>
    <property type="match status" value="1"/>
</dbReference>
<reference evidence="3 4" key="1">
    <citation type="submission" date="2024-04" db="EMBL/GenBank/DDBJ databases">
        <authorList>
            <person name="Rising A."/>
            <person name="Reimegard J."/>
            <person name="Sonavane S."/>
            <person name="Akerstrom W."/>
            <person name="Nylinder S."/>
            <person name="Hedman E."/>
            <person name="Kallberg Y."/>
        </authorList>
    </citation>
    <scope>NUCLEOTIDE SEQUENCE [LARGE SCALE GENOMIC DNA]</scope>
</reference>
<sequence>MDICFKDSCRESEWQASIPGIFYNLKDKILSISNATTRTDQLPKPLTTEAVYMICVLVCFLTLSLVGSSITAFEYFYKANAKKNEACYVKHAMKATSSEKKTKEFGHSASDGLLNKMKRFLKCFCFVQNGRKILARETSKEKEISCVHGLRATNFCWAVYIHTCMYYILLIKNLEDQGPFLTSWFMKAITRGDFLNDAFFTLGNNYFLKFFFSLRRKSLTDSLGITLEFPKASSIFFTDLEKKCFEIVTTQIIDRLKKQVVAPLYMIVLSFYTTLFPYFGSGPLWPTYSIHPVCKNVWLWNLLFVNNFQTPNNQCMLWTWYLATDFQFFTLSPIFIILLCKKPKLGYILTGICIFGSCLTNFLIAYNYNLTTDTFRIGFHLSDFRGFIEGDLELFYRLFEKPYTRVSSYLIGILLGHYLSKRNMGTATKTSSVFLCCGWIFTAISLWISFFFLGNAEEPLLNFAVFNGMRHLLFAFITSWFIFVCSTGQAEVFNRFLSMHGFVVLSRLSYSAYLTHLLLVEYHFFSLTELGEFSLTHMVIKGSCVLFWTFPVSFVLSAIIEMPISRLYSMLSWKQKND</sequence>
<dbReference type="InterPro" id="IPR052728">
    <property type="entry name" value="O2_lipid_transport_reg"/>
</dbReference>
<dbReference type="PANTHER" id="PTHR11161">
    <property type="entry name" value="O-ACYLTRANSFERASE"/>
    <property type="match status" value="1"/>
</dbReference>
<keyword evidence="1" id="KW-1133">Transmembrane helix</keyword>
<dbReference type="PANTHER" id="PTHR11161:SF0">
    <property type="entry name" value="O-ACYLTRANSFERASE LIKE PROTEIN"/>
    <property type="match status" value="1"/>
</dbReference>
<feature type="transmembrane region" description="Helical" evidence="1">
    <location>
        <begin position="502"/>
        <end position="525"/>
    </location>
</feature>
<name>A0AAV2A0X9_9ARAC</name>
<dbReference type="EMBL" id="CAXIEN010000094">
    <property type="protein sequence ID" value="CAL1276484.1"/>
    <property type="molecule type" value="Genomic_DNA"/>
</dbReference>
<gene>
    <name evidence="3" type="ORF">LARSCL_LOCUS8674</name>
</gene>
<feature type="transmembrane region" description="Helical" evidence="1">
    <location>
        <begin position="432"/>
        <end position="452"/>
    </location>
</feature>
<evidence type="ECO:0000313" key="4">
    <source>
        <dbReference type="Proteomes" id="UP001497382"/>
    </source>
</evidence>
<protein>
    <recommendedName>
        <fullName evidence="2">Acyltransferase 3 domain-containing protein</fullName>
    </recommendedName>
</protein>
<feature type="transmembrane region" description="Helical" evidence="1">
    <location>
        <begin position="50"/>
        <end position="73"/>
    </location>
</feature>
<evidence type="ECO:0000259" key="2">
    <source>
        <dbReference type="Pfam" id="PF01757"/>
    </source>
</evidence>
<feature type="transmembrane region" description="Helical" evidence="1">
    <location>
        <begin position="402"/>
        <end position="420"/>
    </location>
</feature>